<feature type="compositionally biased region" description="Gly residues" evidence="1">
    <location>
        <begin position="11"/>
        <end position="21"/>
    </location>
</feature>
<evidence type="ECO:0000313" key="3">
    <source>
        <dbReference type="EMBL" id="WVZ51045.1"/>
    </source>
</evidence>
<protein>
    <recommendedName>
        <fullName evidence="2">Myb-like domain-containing protein</fullName>
    </recommendedName>
</protein>
<feature type="domain" description="Myb-like" evidence="2">
    <location>
        <begin position="78"/>
        <end position="146"/>
    </location>
</feature>
<dbReference type="PROSITE" id="PS50090">
    <property type="entry name" value="MYB_LIKE"/>
    <property type="match status" value="1"/>
</dbReference>
<accession>A0AAQ3SIW6</accession>
<dbReference type="PANTHER" id="PTHR45125:SF44">
    <property type="entry name" value="OS07G0554400 PROTEIN"/>
    <property type="match status" value="1"/>
</dbReference>
<feature type="compositionally biased region" description="Low complexity" evidence="1">
    <location>
        <begin position="59"/>
        <end position="72"/>
    </location>
</feature>
<dbReference type="Pfam" id="PF14303">
    <property type="entry name" value="NAM-associated"/>
    <property type="match status" value="2"/>
</dbReference>
<dbReference type="InterPro" id="IPR001005">
    <property type="entry name" value="SANT/Myb"/>
</dbReference>
<evidence type="ECO:0000259" key="2">
    <source>
        <dbReference type="PROSITE" id="PS50090"/>
    </source>
</evidence>
<dbReference type="EMBL" id="CP144745">
    <property type="protein sequence ID" value="WVZ51045.1"/>
    <property type="molecule type" value="Genomic_DNA"/>
</dbReference>
<feature type="region of interest" description="Disordered" evidence="1">
    <location>
        <begin position="1"/>
        <end position="88"/>
    </location>
</feature>
<evidence type="ECO:0000313" key="4">
    <source>
        <dbReference type="Proteomes" id="UP001341281"/>
    </source>
</evidence>
<feature type="region of interest" description="Disordered" evidence="1">
    <location>
        <begin position="213"/>
        <end position="244"/>
    </location>
</feature>
<reference evidence="3 4" key="1">
    <citation type="submission" date="2024-02" db="EMBL/GenBank/DDBJ databases">
        <title>High-quality chromosome-scale genome assembly of Pensacola bahiagrass (Paspalum notatum Flugge var. saurae).</title>
        <authorList>
            <person name="Vega J.M."/>
            <person name="Podio M."/>
            <person name="Orjuela J."/>
            <person name="Siena L.A."/>
            <person name="Pessino S.C."/>
            <person name="Combes M.C."/>
            <person name="Mariac C."/>
            <person name="Albertini E."/>
            <person name="Pupilli F."/>
            <person name="Ortiz J.P.A."/>
            <person name="Leblanc O."/>
        </authorList>
    </citation>
    <scope>NUCLEOTIDE SEQUENCE [LARGE SCALE GENOMIC DNA]</scope>
    <source>
        <strain evidence="3">R1</strain>
        <tissue evidence="3">Leaf</tissue>
    </source>
</reference>
<evidence type="ECO:0000256" key="1">
    <source>
        <dbReference type="SAM" id="MobiDB-lite"/>
    </source>
</evidence>
<gene>
    <name evidence="3" type="ORF">U9M48_002235</name>
</gene>
<feature type="compositionally biased region" description="Acidic residues" evidence="1">
    <location>
        <begin position="46"/>
        <end position="56"/>
    </location>
</feature>
<proteinExistence type="predicted"/>
<dbReference type="Proteomes" id="UP001341281">
    <property type="component" value="Chromosome 01"/>
</dbReference>
<feature type="compositionally biased region" description="Basic residues" evidence="1">
    <location>
        <begin position="73"/>
        <end position="84"/>
    </location>
</feature>
<sequence>MDHQQAPAGGAMVGGDGGGGDAVSLKSETASPVHCGADELLLNSPSDEDGDDEEEERMPTPMQAQPAAAPRAAVRRRRNQKRTKNFSDEEDRALVRAWLSVGTDAVQGGARAPYWKRIHARFHAARGPDQPGRSQNSLVHRWSTIQDSARRFDGCVARAVDEDAAAGGGATPQDKIARALALFKSEDKDGKPFQFLHCWHLLRAHQKWIDRLSQASSHKRQRTTTGSSPSCWPTPRAMEDGGEAAAARRCEALGLPMDREEMPEGGDGLFIEEKEDDGEEELEEGERYQQLCELGGEVITVAAEQGQVVDGGNGMMNGLPEEENLETGEVACAMRRNQRRTKNFSDKEDQMLVTAWLNVGTDAVQGGERSPYWKRIYDYFHLNKDFESDRSQNSLFHRWSTIQESVKKFDGCVARTEVTGHNGVITQDKIIQALALFKSEDKDNKSFQFLQCWNLLRTHQKWIDRSSHSSSQRRHKTTPSSSPSWYIPVILEEHSEAAATQQCEVLRQPMERNMEKERLQHGGDSLYLEAADNLFGERRLTRIKSSMNMREINRHMH</sequence>
<dbReference type="PANTHER" id="PTHR45125">
    <property type="entry name" value="F21J9.4-RELATED"/>
    <property type="match status" value="1"/>
</dbReference>
<name>A0AAQ3SIW6_PASNO</name>
<organism evidence="3 4">
    <name type="scientific">Paspalum notatum var. saurae</name>
    <dbReference type="NCBI Taxonomy" id="547442"/>
    <lineage>
        <taxon>Eukaryota</taxon>
        <taxon>Viridiplantae</taxon>
        <taxon>Streptophyta</taxon>
        <taxon>Embryophyta</taxon>
        <taxon>Tracheophyta</taxon>
        <taxon>Spermatophyta</taxon>
        <taxon>Magnoliopsida</taxon>
        <taxon>Liliopsida</taxon>
        <taxon>Poales</taxon>
        <taxon>Poaceae</taxon>
        <taxon>PACMAD clade</taxon>
        <taxon>Panicoideae</taxon>
        <taxon>Andropogonodae</taxon>
        <taxon>Paspaleae</taxon>
        <taxon>Paspalinae</taxon>
        <taxon>Paspalum</taxon>
    </lineage>
</organism>
<dbReference type="AlphaFoldDB" id="A0AAQ3SIW6"/>
<dbReference type="InterPro" id="IPR029466">
    <property type="entry name" value="NAM-associated_C"/>
</dbReference>
<keyword evidence="4" id="KW-1185">Reference proteome</keyword>